<feature type="transmembrane region" description="Helical" evidence="2">
    <location>
        <begin position="261"/>
        <end position="281"/>
    </location>
</feature>
<dbReference type="FunCoup" id="G4TDB2">
    <property type="interactions" value="352"/>
</dbReference>
<feature type="transmembrane region" description="Helical" evidence="2">
    <location>
        <begin position="354"/>
        <end position="385"/>
    </location>
</feature>
<evidence type="ECO:0000256" key="2">
    <source>
        <dbReference type="SAM" id="Phobius"/>
    </source>
</evidence>
<feature type="region of interest" description="Disordered" evidence="1">
    <location>
        <begin position="69"/>
        <end position="97"/>
    </location>
</feature>
<feature type="compositionally biased region" description="Polar residues" evidence="1">
    <location>
        <begin position="478"/>
        <end position="491"/>
    </location>
</feature>
<dbReference type="HOGENOM" id="CLU_509118_0_0_1"/>
<dbReference type="EMBL" id="CAFZ01000052">
    <property type="protein sequence ID" value="CCA69305.1"/>
    <property type="molecule type" value="Genomic_DNA"/>
</dbReference>
<dbReference type="AlphaFoldDB" id="G4TDB2"/>
<feature type="transmembrane region" description="Helical" evidence="2">
    <location>
        <begin position="184"/>
        <end position="205"/>
    </location>
</feature>
<feature type="compositionally biased region" description="Polar residues" evidence="1">
    <location>
        <begin position="454"/>
        <end position="469"/>
    </location>
</feature>
<dbReference type="OrthoDB" id="2148490at2759"/>
<evidence type="ECO:0000256" key="1">
    <source>
        <dbReference type="SAM" id="MobiDB-lite"/>
    </source>
</evidence>
<keyword evidence="4" id="KW-1185">Reference proteome</keyword>
<name>G4TDB2_SERID</name>
<feature type="compositionally biased region" description="Low complexity" evidence="1">
    <location>
        <begin position="83"/>
        <end position="97"/>
    </location>
</feature>
<accession>G4TDB2</accession>
<proteinExistence type="predicted"/>
<dbReference type="InParanoid" id="G4TDB2"/>
<keyword evidence="2" id="KW-1133">Transmembrane helix</keyword>
<feature type="region of interest" description="Disordered" evidence="1">
    <location>
        <begin position="448"/>
        <end position="517"/>
    </location>
</feature>
<feature type="compositionally biased region" description="Polar residues" evidence="1">
    <location>
        <begin position="499"/>
        <end position="517"/>
    </location>
</feature>
<protein>
    <submittedName>
        <fullName evidence="3">Uncharacterized protein</fullName>
    </submittedName>
</protein>
<dbReference type="Proteomes" id="UP000007148">
    <property type="component" value="Unassembled WGS sequence"/>
</dbReference>
<keyword evidence="2" id="KW-0472">Membrane</keyword>
<sequence>MKKLLQHQQWRSVFPTHGTRSVAITLTSRQFSTTPKLGLISTARSRQAVTRPSRIQDARTFWWSSKPAAGTESAAPQPLSAQSMTSSSSDVGTSAAVQHTASTPSAADTLAAVPSEPISATANVSNATIDTLGASEGFAVVASEAAKLASNDYSHLFSWGWPSGVFLRATSWFQHMEWLQALELGTPVVCLTLAVILFRIPIIPLQWRSLKAQARFAPYQAEWPELMRKIQQAKLEEDQIKLYEGVARMQEIRRVSNMKPFAGLPPVFLFMYTGIGAFLGAGKLAQYHREVIELGGTGPLTYPGGLFGTGFLEDLTTFSPTLLVLLTATTWINTRRSALDSPIETKWLKRMPSLITPIAGVLGLVIQFSAAQLLVTWIGVVLHLAHSYVRRIPVVKRLAGLEKVPVQDPKTYEFEPFISAWRNSYKDAMTALKERAEQQAQTAIRDMERRRVRTSNNVKPLPTSNQATSAKRDFTEQPKASTSANLYTYTSQPPPRPLSPNTRKAATKNANKGKSISTLSRREFYTLSRDYRSTF</sequence>
<organism evidence="3 4">
    <name type="scientific">Serendipita indica (strain DSM 11827)</name>
    <name type="common">Root endophyte fungus</name>
    <name type="synonym">Piriformospora indica</name>
    <dbReference type="NCBI Taxonomy" id="1109443"/>
    <lineage>
        <taxon>Eukaryota</taxon>
        <taxon>Fungi</taxon>
        <taxon>Dikarya</taxon>
        <taxon>Basidiomycota</taxon>
        <taxon>Agaricomycotina</taxon>
        <taxon>Agaricomycetes</taxon>
        <taxon>Sebacinales</taxon>
        <taxon>Serendipitaceae</taxon>
        <taxon>Serendipita</taxon>
    </lineage>
</organism>
<reference evidence="3 4" key="1">
    <citation type="journal article" date="2011" name="PLoS Pathog.">
        <title>Endophytic Life Strategies Decoded by Genome and Transcriptome Analyses of the Mutualistic Root Symbiont Piriformospora indica.</title>
        <authorList>
            <person name="Zuccaro A."/>
            <person name="Lahrmann U."/>
            <person name="Guldener U."/>
            <person name="Langen G."/>
            <person name="Pfiffi S."/>
            <person name="Biedenkopf D."/>
            <person name="Wong P."/>
            <person name="Samans B."/>
            <person name="Grimm C."/>
            <person name="Basiewicz M."/>
            <person name="Murat C."/>
            <person name="Martin F."/>
            <person name="Kogel K.H."/>
        </authorList>
    </citation>
    <scope>NUCLEOTIDE SEQUENCE [LARGE SCALE GENOMIC DNA]</scope>
    <source>
        <strain evidence="3 4">DSM 11827</strain>
    </source>
</reference>
<gene>
    <name evidence="3" type="ORF">PIIN_03204</name>
</gene>
<keyword evidence="2" id="KW-0812">Transmembrane</keyword>
<evidence type="ECO:0000313" key="3">
    <source>
        <dbReference type="EMBL" id="CCA69305.1"/>
    </source>
</evidence>
<feature type="transmembrane region" description="Helical" evidence="2">
    <location>
        <begin position="315"/>
        <end position="333"/>
    </location>
</feature>
<evidence type="ECO:0000313" key="4">
    <source>
        <dbReference type="Proteomes" id="UP000007148"/>
    </source>
</evidence>
<dbReference type="STRING" id="1109443.G4TDB2"/>